<dbReference type="EC" id="6.3.4.19" evidence="2"/>
<dbReference type="RefSeq" id="WP_151004675.1">
    <property type="nucleotide sequence ID" value="NZ_VZOL01000093.1"/>
</dbReference>
<evidence type="ECO:0000313" key="3">
    <source>
        <dbReference type="Proteomes" id="UP000473571"/>
    </source>
</evidence>
<dbReference type="Proteomes" id="UP000473571">
    <property type="component" value="Unassembled WGS sequence"/>
</dbReference>
<dbReference type="SUPFAM" id="SSF56037">
    <property type="entry name" value="PheT/TilS domain"/>
    <property type="match status" value="1"/>
</dbReference>
<dbReference type="GO" id="GO:0005737">
    <property type="term" value="C:cytoplasm"/>
    <property type="evidence" value="ECO:0007669"/>
    <property type="project" value="InterPro"/>
</dbReference>
<feature type="non-terminal residue" evidence="2">
    <location>
        <position position="1"/>
    </location>
</feature>
<dbReference type="EMBL" id="VZOL01000093">
    <property type="protein sequence ID" value="KAB0682504.1"/>
    <property type="molecule type" value="Genomic_DNA"/>
</dbReference>
<protein>
    <submittedName>
        <fullName evidence="2">tRNA lysidine(34) synthetase TilS</fullName>
        <ecNumber evidence="2">6.3.4.19</ecNumber>
    </submittedName>
</protein>
<dbReference type="SMART" id="SM00977">
    <property type="entry name" value="TilS_C"/>
    <property type="match status" value="1"/>
</dbReference>
<dbReference type="NCBIfam" id="TIGR02433">
    <property type="entry name" value="lysidine_TilS_C"/>
    <property type="match status" value="1"/>
</dbReference>
<dbReference type="GO" id="GO:0008033">
    <property type="term" value="P:tRNA processing"/>
    <property type="evidence" value="ECO:0007669"/>
    <property type="project" value="InterPro"/>
</dbReference>
<name>A0A6L3NI48_9BURK</name>
<accession>A0A6L3NI48</accession>
<proteinExistence type="predicted"/>
<comment type="caution">
    <text evidence="2">The sequence shown here is derived from an EMBL/GenBank/DDBJ whole genome shotgun (WGS) entry which is preliminary data.</text>
</comment>
<dbReference type="InterPro" id="IPR012796">
    <property type="entry name" value="Lysidine-tRNA-synth_C"/>
</dbReference>
<gene>
    <name evidence="2" type="primary">tilS</name>
    <name evidence="2" type="ORF">F7R13_10600</name>
</gene>
<sequence length="110" mass="11591">APAEAGGDGAVPEALLRSAVLAARARSGGERLRTWPGGPGRTLKNLFQERGVPAWQRDVPLLFAGERLVYVPRLGVNHGDGLAGDGLSGDGLSGDGGWRRIEWRPDLLIA</sequence>
<dbReference type="AlphaFoldDB" id="A0A6L3NI48"/>
<evidence type="ECO:0000259" key="1">
    <source>
        <dbReference type="SMART" id="SM00977"/>
    </source>
</evidence>
<dbReference type="GO" id="GO:0005524">
    <property type="term" value="F:ATP binding"/>
    <property type="evidence" value="ECO:0007669"/>
    <property type="project" value="InterPro"/>
</dbReference>
<organism evidence="2 3">
    <name type="scientific">Burkholderia territorii</name>
    <dbReference type="NCBI Taxonomy" id="1503055"/>
    <lineage>
        <taxon>Bacteria</taxon>
        <taxon>Pseudomonadati</taxon>
        <taxon>Pseudomonadota</taxon>
        <taxon>Betaproteobacteria</taxon>
        <taxon>Burkholderiales</taxon>
        <taxon>Burkholderiaceae</taxon>
        <taxon>Burkholderia</taxon>
        <taxon>Burkholderia cepacia complex</taxon>
    </lineage>
</organism>
<keyword evidence="2" id="KW-0436">Ligase</keyword>
<reference evidence="2 3" key="1">
    <citation type="submission" date="2019-09" db="EMBL/GenBank/DDBJ databases">
        <title>Draft genome sequences of 48 bacterial type strains from the CCUG.</title>
        <authorList>
            <person name="Tunovic T."/>
            <person name="Pineiro-Iglesias B."/>
            <person name="Unosson C."/>
            <person name="Inganas E."/>
            <person name="Ohlen M."/>
            <person name="Cardew S."/>
            <person name="Jensie-Markopoulos S."/>
            <person name="Salva-Serra F."/>
            <person name="Jaen-Luchoro D."/>
            <person name="Karlsson R."/>
            <person name="Svensson-Stadler L."/>
            <person name="Chun J."/>
            <person name="Moore E."/>
        </authorList>
    </citation>
    <scope>NUCLEOTIDE SEQUENCE [LARGE SCALE GENOMIC DNA]</scope>
    <source>
        <strain evidence="2 3">CCUG 65687</strain>
    </source>
</reference>
<feature type="domain" description="Lysidine-tRNA(Ile) synthetase C-terminal" evidence="1">
    <location>
        <begin position="21"/>
        <end position="103"/>
    </location>
</feature>
<evidence type="ECO:0000313" key="2">
    <source>
        <dbReference type="EMBL" id="KAB0682504.1"/>
    </source>
</evidence>
<dbReference type="GO" id="GO:0032267">
    <property type="term" value="F:tRNA(Ile)-lysidine synthase activity"/>
    <property type="evidence" value="ECO:0007669"/>
    <property type="project" value="UniProtKB-EC"/>
</dbReference>
<dbReference type="Pfam" id="PF11734">
    <property type="entry name" value="TilS_C"/>
    <property type="match status" value="1"/>
</dbReference>